<dbReference type="InterPro" id="IPR001647">
    <property type="entry name" value="HTH_TetR"/>
</dbReference>
<dbReference type="InterPro" id="IPR050109">
    <property type="entry name" value="HTH-type_TetR-like_transc_reg"/>
</dbReference>
<dbReference type="Pfam" id="PF00440">
    <property type="entry name" value="TetR_N"/>
    <property type="match status" value="1"/>
</dbReference>
<dbReference type="Proteomes" id="UP001501470">
    <property type="component" value="Unassembled WGS sequence"/>
</dbReference>
<dbReference type="EMBL" id="BAAAQD010000004">
    <property type="protein sequence ID" value="GAA1510396.1"/>
    <property type="molecule type" value="Genomic_DNA"/>
</dbReference>
<protein>
    <submittedName>
        <fullName evidence="4">TetR/AcrR family transcriptional regulator</fullName>
    </submittedName>
</protein>
<sequence>MISEPGLEATEIRRAALRLFADRGYRATTMADVGAAVGVRGPSLYRHVRSKQDLLVAVMVETMEALLDAQRAAAGAGGGPVLRLRRMVEAHVRYHAGHRDQAFVGNREIGNLEQPARDRILAMRAAYERTLRGVIEEGRDAGVFAVEHPRLASYSILDMGIGVAAWFRPDGPHSVEQVAYTYADQAIRMLSPAPPER</sequence>
<keyword evidence="5" id="KW-1185">Reference proteome</keyword>
<feature type="domain" description="HTH tetR-type" evidence="3">
    <location>
        <begin position="6"/>
        <end position="66"/>
    </location>
</feature>
<dbReference type="RefSeq" id="WP_344502051.1">
    <property type="nucleotide sequence ID" value="NZ_BAAAQD010000004.1"/>
</dbReference>
<dbReference type="PROSITE" id="PS50977">
    <property type="entry name" value="HTH_TETR_2"/>
    <property type="match status" value="1"/>
</dbReference>
<evidence type="ECO:0000256" key="1">
    <source>
        <dbReference type="ARBA" id="ARBA00023125"/>
    </source>
</evidence>
<dbReference type="InterPro" id="IPR009057">
    <property type="entry name" value="Homeodomain-like_sf"/>
</dbReference>
<evidence type="ECO:0000256" key="2">
    <source>
        <dbReference type="PROSITE-ProRule" id="PRU00335"/>
    </source>
</evidence>
<dbReference type="SUPFAM" id="SSF46689">
    <property type="entry name" value="Homeodomain-like"/>
    <property type="match status" value="1"/>
</dbReference>
<dbReference type="PRINTS" id="PR00455">
    <property type="entry name" value="HTHTETR"/>
</dbReference>
<name>A0ABN2A3U4_9ACTN</name>
<dbReference type="SUPFAM" id="SSF48498">
    <property type="entry name" value="Tetracyclin repressor-like, C-terminal domain"/>
    <property type="match status" value="1"/>
</dbReference>
<dbReference type="InterPro" id="IPR036271">
    <property type="entry name" value="Tet_transcr_reg_TetR-rel_C_sf"/>
</dbReference>
<evidence type="ECO:0000313" key="5">
    <source>
        <dbReference type="Proteomes" id="UP001501470"/>
    </source>
</evidence>
<dbReference type="Gene3D" id="1.10.357.10">
    <property type="entry name" value="Tetracycline Repressor, domain 2"/>
    <property type="match status" value="1"/>
</dbReference>
<dbReference type="PANTHER" id="PTHR30055:SF200">
    <property type="entry name" value="HTH-TYPE TRANSCRIPTIONAL REPRESSOR BDCR"/>
    <property type="match status" value="1"/>
</dbReference>
<dbReference type="InterPro" id="IPR041490">
    <property type="entry name" value="KstR2_TetR_C"/>
</dbReference>
<gene>
    <name evidence="4" type="ORF">GCM10009827_025730</name>
</gene>
<organism evidence="4 5">
    <name type="scientific">Dactylosporangium maewongense</name>
    <dbReference type="NCBI Taxonomy" id="634393"/>
    <lineage>
        <taxon>Bacteria</taxon>
        <taxon>Bacillati</taxon>
        <taxon>Actinomycetota</taxon>
        <taxon>Actinomycetes</taxon>
        <taxon>Micromonosporales</taxon>
        <taxon>Micromonosporaceae</taxon>
        <taxon>Dactylosporangium</taxon>
    </lineage>
</organism>
<dbReference type="Pfam" id="PF17932">
    <property type="entry name" value="TetR_C_24"/>
    <property type="match status" value="1"/>
</dbReference>
<proteinExistence type="predicted"/>
<feature type="DNA-binding region" description="H-T-H motif" evidence="2">
    <location>
        <begin position="29"/>
        <end position="48"/>
    </location>
</feature>
<reference evidence="4 5" key="1">
    <citation type="journal article" date="2019" name="Int. J. Syst. Evol. Microbiol.">
        <title>The Global Catalogue of Microorganisms (GCM) 10K type strain sequencing project: providing services to taxonomists for standard genome sequencing and annotation.</title>
        <authorList>
            <consortium name="The Broad Institute Genomics Platform"/>
            <consortium name="The Broad Institute Genome Sequencing Center for Infectious Disease"/>
            <person name="Wu L."/>
            <person name="Ma J."/>
        </authorList>
    </citation>
    <scope>NUCLEOTIDE SEQUENCE [LARGE SCALE GENOMIC DNA]</scope>
    <source>
        <strain evidence="4 5">JCM 15933</strain>
    </source>
</reference>
<evidence type="ECO:0000259" key="3">
    <source>
        <dbReference type="PROSITE" id="PS50977"/>
    </source>
</evidence>
<accession>A0ABN2A3U4</accession>
<evidence type="ECO:0000313" key="4">
    <source>
        <dbReference type="EMBL" id="GAA1510396.1"/>
    </source>
</evidence>
<keyword evidence="1 2" id="KW-0238">DNA-binding</keyword>
<comment type="caution">
    <text evidence="4">The sequence shown here is derived from an EMBL/GenBank/DDBJ whole genome shotgun (WGS) entry which is preliminary data.</text>
</comment>
<dbReference type="PANTHER" id="PTHR30055">
    <property type="entry name" value="HTH-TYPE TRANSCRIPTIONAL REGULATOR RUTR"/>
    <property type="match status" value="1"/>
</dbReference>